<dbReference type="Proteomes" id="UP000695562">
    <property type="component" value="Unassembled WGS sequence"/>
</dbReference>
<evidence type="ECO:0000256" key="3">
    <source>
        <dbReference type="ARBA" id="ARBA00023242"/>
    </source>
</evidence>
<dbReference type="PANTHER" id="PTHR22792:SF140">
    <property type="entry name" value="ACHILLES, ISOFORM A"/>
    <property type="match status" value="1"/>
</dbReference>
<keyword evidence="10" id="KW-1185">Reference proteome</keyword>
<dbReference type="OrthoDB" id="439993at2759"/>
<dbReference type="PANTHER" id="PTHR22792">
    <property type="entry name" value="LUPUS LA PROTEIN-RELATED"/>
    <property type="match status" value="1"/>
</dbReference>
<dbReference type="InterPro" id="IPR006630">
    <property type="entry name" value="La_HTH"/>
</dbReference>
<dbReference type="GO" id="GO:1990904">
    <property type="term" value="C:ribonucleoprotein complex"/>
    <property type="evidence" value="ECO:0007669"/>
    <property type="project" value="UniProtKB-UniRule"/>
</dbReference>
<evidence type="ECO:0000259" key="7">
    <source>
        <dbReference type="PROSITE" id="PS50961"/>
    </source>
</evidence>
<dbReference type="SUPFAM" id="SSF46785">
    <property type="entry name" value="Winged helix' DNA-binding domain"/>
    <property type="match status" value="1"/>
</dbReference>
<protein>
    <recommendedName>
        <fullName evidence="11">Lupus La protein</fullName>
    </recommendedName>
</protein>
<feature type="domain" description="XRRM" evidence="8">
    <location>
        <begin position="223"/>
        <end position="345"/>
    </location>
</feature>
<dbReference type="AlphaFoldDB" id="A0A8J4V333"/>
<dbReference type="Pfam" id="PF05383">
    <property type="entry name" value="La"/>
    <property type="match status" value="1"/>
</dbReference>
<dbReference type="FunFam" id="1.10.10.10:FF:000158">
    <property type="entry name" value="La ribonucleoprotein domain family member 7"/>
    <property type="match status" value="1"/>
</dbReference>
<dbReference type="EMBL" id="AJWJ01000059">
    <property type="protein sequence ID" value="KAF2076468.1"/>
    <property type="molecule type" value="Genomic_DNA"/>
</dbReference>
<evidence type="ECO:0000313" key="10">
    <source>
        <dbReference type="Proteomes" id="UP000695562"/>
    </source>
</evidence>
<dbReference type="PROSITE" id="PS50961">
    <property type="entry name" value="HTH_LA"/>
    <property type="match status" value="1"/>
</dbReference>
<feature type="compositionally biased region" description="Gly residues" evidence="5">
    <location>
        <begin position="321"/>
        <end position="339"/>
    </location>
</feature>
<evidence type="ECO:0000313" key="9">
    <source>
        <dbReference type="EMBL" id="KAF2076468.1"/>
    </source>
</evidence>
<evidence type="ECO:0000256" key="4">
    <source>
        <dbReference type="PROSITE-ProRule" id="PRU00332"/>
    </source>
</evidence>
<dbReference type="InterPro" id="IPR045180">
    <property type="entry name" value="La_dom_prot"/>
</dbReference>
<dbReference type="PROSITE" id="PS50102">
    <property type="entry name" value="RRM"/>
    <property type="match status" value="1"/>
</dbReference>
<dbReference type="InterPro" id="IPR000504">
    <property type="entry name" value="RRM_dom"/>
</dbReference>
<feature type="compositionally biased region" description="Basic residues" evidence="5">
    <location>
        <begin position="340"/>
        <end position="354"/>
    </location>
</feature>
<dbReference type="Pfam" id="PF00076">
    <property type="entry name" value="RRM_1"/>
    <property type="match status" value="1"/>
</dbReference>
<dbReference type="InterPro" id="IPR002344">
    <property type="entry name" value="Lupus_La"/>
</dbReference>
<dbReference type="Gene3D" id="1.10.10.10">
    <property type="entry name" value="Winged helix-like DNA-binding domain superfamily/Winged helix DNA-binding domain"/>
    <property type="match status" value="1"/>
</dbReference>
<dbReference type="CDD" id="cd12291">
    <property type="entry name" value="RRM1_La"/>
    <property type="match status" value="1"/>
</dbReference>
<gene>
    <name evidence="9" type="ORF">CYY_002208</name>
</gene>
<dbReference type="Pfam" id="PF08777">
    <property type="entry name" value="RRM_3"/>
    <property type="match status" value="1"/>
</dbReference>
<name>A0A8J4V333_9MYCE</name>
<feature type="region of interest" description="Disordered" evidence="5">
    <location>
        <begin position="315"/>
        <end position="354"/>
    </location>
</feature>
<evidence type="ECO:0008006" key="11">
    <source>
        <dbReference type="Google" id="ProtNLM"/>
    </source>
</evidence>
<dbReference type="InterPro" id="IPR035979">
    <property type="entry name" value="RBD_domain_sf"/>
</dbReference>
<reference evidence="9" key="1">
    <citation type="submission" date="2020-01" db="EMBL/GenBank/DDBJ databases">
        <title>Development of genomics and gene disruption for Polysphondylium violaceum indicates a role for the polyketide synthase stlB in stalk morphogenesis.</title>
        <authorList>
            <person name="Narita B."/>
            <person name="Kawabe Y."/>
            <person name="Kin K."/>
            <person name="Saito T."/>
            <person name="Gibbs R."/>
            <person name="Kuspa A."/>
            <person name="Muzny D."/>
            <person name="Queller D."/>
            <person name="Richards S."/>
            <person name="Strassman J."/>
            <person name="Sucgang R."/>
            <person name="Worley K."/>
            <person name="Schaap P."/>
        </authorList>
    </citation>
    <scope>NUCLEOTIDE SEQUENCE</scope>
    <source>
        <strain evidence="9">QSvi11</strain>
    </source>
</reference>
<feature type="region of interest" description="Disordered" evidence="5">
    <location>
        <begin position="189"/>
        <end position="223"/>
    </location>
</feature>
<dbReference type="InterPro" id="IPR014886">
    <property type="entry name" value="La_xRRM"/>
</dbReference>
<feature type="domain" description="RRM" evidence="6">
    <location>
        <begin position="104"/>
        <end position="180"/>
    </location>
</feature>
<dbReference type="PRINTS" id="PR00302">
    <property type="entry name" value="LUPUSLA"/>
</dbReference>
<dbReference type="SMART" id="SM00360">
    <property type="entry name" value="RRM"/>
    <property type="match status" value="2"/>
</dbReference>
<dbReference type="GO" id="GO:0005634">
    <property type="term" value="C:nucleus"/>
    <property type="evidence" value="ECO:0007669"/>
    <property type="project" value="UniProtKB-SubCell"/>
</dbReference>
<keyword evidence="2 4" id="KW-0694">RNA-binding</keyword>
<dbReference type="Gene3D" id="3.30.70.330">
    <property type="match status" value="2"/>
</dbReference>
<keyword evidence="3" id="KW-0539">Nucleus</keyword>
<dbReference type="PROSITE" id="PS51939">
    <property type="entry name" value="XRRM"/>
    <property type="match status" value="1"/>
</dbReference>
<proteinExistence type="predicted"/>
<evidence type="ECO:0000256" key="2">
    <source>
        <dbReference type="ARBA" id="ARBA00022884"/>
    </source>
</evidence>
<accession>A0A8J4V333</accession>
<dbReference type="InterPro" id="IPR012677">
    <property type="entry name" value="Nucleotide-bd_a/b_plait_sf"/>
</dbReference>
<comment type="subcellular location">
    <subcellularLocation>
        <location evidence="1">Nucleus</location>
    </subcellularLocation>
</comment>
<dbReference type="SMART" id="SM00715">
    <property type="entry name" value="LA"/>
    <property type="match status" value="1"/>
</dbReference>
<dbReference type="InterPro" id="IPR036388">
    <property type="entry name" value="WH-like_DNA-bd_sf"/>
</dbReference>
<feature type="domain" description="HTH La-type RNA-binding" evidence="7">
    <location>
        <begin position="9"/>
        <end position="100"/>
    </location>
</feature>
<evidence type="ECO:0000256" key="1">
    <source>
        <dbReference type="ARBA" id="ARBA00004123"/>
    </source>
</evidence>
<feature type="compositionally biased region" description="Acidic residues" evidence="5">
    <location>
        <begin position="211"/>
        <end position="222"/>
    </location>
</feature>
<dbReference type="GO" id="GO:0006396">
    <property type="term" value="P:RNA processing"/>
    <property type="evidence" value="ECO:0007669"/>
    <property type="project" value="InterPro"/>
</dbReference>
<evidence type="ECO:0000259" key="6">
    <source>
        <dbReference type="PROSITE" id="PS50102"/>
    </source>
</evidence>
<sequence length="354" mass="40006">MAETTVATPTVDENLSNKILKQVEYYFSDSNFIRDKFLRAESAKNPDGFISIDTIASFNRMKELSTDLQLITDILKKSSRLVVDQDGKMIKRKDPLPENIESEKTLYSKGWPLDTTIEKVEQFFSQFGKVLSVRLRKKQDKSFKGSLHVDFETEDIVTKIIADAPKLDGDKELLFQTYKQFITEKKEEKEKFLSSNPDKKRKATKDLKDETEQEEKEQEEEDKMVTGTILTFAGVGENLHRGNIKEIFSQYGEVLFVGFNTNDTDGNVRFKTADSATRAMEGLTAEKKEFGGKVPTYKILDGEDEKKEWDKIFEMKKNASGKGGKGGKFGKGGKGGKFGKGGKGKFGNKKAKRD</sequence>
<dbReference type="CDD" id="cd07323">
    <property type="entry name" value="LAM"/>
    <property type="match status" value="1"/>
</dbReference>
<dbReference type="GO" id="GO:0003729">
    <property type="term" value="F:mRNA binding"/>
    <property type="evidence" value="ECO:0007669"/>
    <property type="project" value="TreeGrafter"/>
</dbReference>
<organism evidence="9 10">
    <name type="scientific">Polysphondylium violaceum</name>
    <dbReference type="NCBI Taxonomy" id="133409"/>
    <lineage>
        <taxon>Eukaryota</taxon>
        <taxon>Amoebozoa</taxon>
        <taxon>Evosea</taxon>
        <taxon>Eumycetozoa</taxon>
        <taxon>Dictyostelia</taxon>
        <taxon>Dictyosteliales</taxon>
        <taxon>Dictyosteliaceae</taxon>
        <taxon>Polysphondylium</taxon>
    </lineage>
</organism>
<dbReference type="InterPro" id="IPR036390">
    <property type="entry name" value="WH_DNA-bd_sf"/>
</dbReference>
<comment type="caution">
    <text evidence="9">The sequence shown here is derived from an EMBL/GenBank/DDBJ whole genome shotgun (WGS) entry which is preliminary data.</text>
</comment>
<dbReference type="SUPFAM" id="SSF54928">
    <property type="entry name" value="RNA-binding domain, RBD"/>
    <property type="match status" value="1"/>
</dbReference>
<evidence type="ECO:0000259" key="8">
    <source>
        <dbReference type="PROSITE" id="PS51939"/>
    </source>
</evidence>
<evidence type="ECO:0000256" key="5">
    <source>
        <dbReference type="SAM" id="MobiDB-lite"/>
    </source>
</evidence>